<evidence type="ECO:0000313" key="12">
    <source>
        <dbReference type="Proteomes" id="UP000887116"/>
    </source>
</evidence>
<comment type="caution">
    <text evidence="11">The sequence shown here is derived from an EMBL/GenBank/DDBJ whole genome shotgun (WGS) entry which is preliminary data.</text>
</comment>
<comment type="subcellular location">
    <subcellularLocation>
        <location evidence="1">Nucleus</location>
    </subcellularLocation>
</comment>
<reference evidence="11" key="1">
    <citation type="submission" date="2020-07" db="EMBL/GenBank/DDBJ databases">
        <title>Multicomponent nature underlies the extraordinary mechanical properties of spider dragline silk.</title>
        <authorList>
            <person name="Kono N."/>
            <person name="Nakamura H."/>
            <person name="Mori M."/>
            <person name="Yoshida Y."/>
            <person name="Ohtoshi R."/>
            <person name="Malay A.D."/>
            <person name="Moran D.A.P."/>
            <person name="Tomita M."/>
            <person name="Numata K."/>
            <person name="Arakawa K."/>
        </authorList>
    </citation>
    <scope>NUCLEOTIDE SEQUENCE</scope>
</reference>
<keyword evidence="4 9" id="KW-0863">Zinc-finger</keyword>
<dbReference type="Proteomes" id="UP000887116">
    <property type="component" value="Unassembled WGS sequence"/>
</dbReference>
<organism evidence="11 12">
    <name type="scientific">Trichonephila clavata</name>
    <name type="common">Joro spider</name>
    <name type="synonym">Nephila clavata</name>
    <dbReference type="NCBI Taxonomy" id="2740835"/>
    <lineage>
        <taxon>Eukaryota</taxon>
        <taxon>Metazoa</taxon>
        <taxon>Ecdysozoa</taxon>
        <taxon>Arthropoda</taxon>
        <taxon>Chelicerata</taxon>
        <taxon>Arachnida</taxon>
        <taxon>Araneae</taxon>
        <taxon>Araneomorphae</taxon>
        <taxon>Entelegynae</taxon>
        <taxon>Araneoidea</taxon>
        <taxon>Nephilidae</taxon>
        <taxon>Trichonephila</taxon>
    </lineage>
</organism>
<dbReference type="EMBL" id="BMAO01015099">
    <property type="protein sequence ID" value="GFQ99338.1"/>
    <property type="molecule type" value="Genomic_DNA"/>
</dbReference>
<keyword evidence="7" id="KW-0804">Transcription</keyword>
<dbReference type="OrthoDB" id="6435234at2759"/>
<dbReference type="GO" id="GO:0000978">
    <property type="term" value="F:RNA polymerase II cis-regulatory region sequence-specific DNA binding"/>
    <property type="evidence" value="ECO:0007669"/>
    <property type="project" value="TreeGrafter"/>
</dbReference>
<feature type="domain" description="C2H2-type" evidence="10">
    <location>
        <begin position="33"/>
        <end position="60"/>
    </location>
</feature>
<evidence type="ECO:0000256" key="3">
    <source>
        <dbReference type="ARBA" id="ARBA00022737"/>
    </source>
</evidence>
<dbReference type="FunFam" id="3.30.160.60:FF:001289">
    <property type="entry name" value="Zinc finger protein 574"/>
    <property type="match status" value="1"/>
</dbReference>
<dbReference type="FunFam" id="3.30.160.60:FF:000446">
    <property type="entry name" value="Zinc finger protein"/>
    <property type="match status" value="1"/>
</dbReference>
<dbReference type="Pfam" id="PF00096">
    <property type="entry name" value="zf-C2H2"/>
    <property type="match status" value="1"/>
</dbReference>
<evidence type="ECO:0000256" key="2">
    <source>
        <dbReference type="ARBA" id="ARBA00022723"/>
    </source>
</evidence>
<dbReference type="InterPro" id="IPR013087">
    <property type="entry name" value="Znf_C2H2_type"/>
</dbReference>
<feature type="domain" description="C2H2-type" evidence="10">
    <location>
        <begin position="61"/>
        <end position="82"/>
    </location>
</feature>
<evidence type="ECO:0000256" key="4">
    <source>
        <dbReference type="ARBA" id="ARBA00022771"/>
    </source>
</evidence>
<dbReference type="PANTHER" id="PTHR14003">
    <property type="entry name" value="TRANSCRIPTIONAL REPRESSOR PROTEIN YY"/>
    <property type="match status" value="1"/>
</dbReference>
<dbReference type="PANTHER" id="PTHR14003:SF19">
    <property type="entry name" value="YY2 TRANSCRIPTION FACTOR"/>
    <property type="match status" value="1"/>
</dbReference>
<dbReference type="AlphaFoldDB" id="A0A8X6GAS4"/>
<dbReference type="Gene3D" id="3.30.160.60">
    <property type="entry name" value="Classic Zinc Finger"/>
    <property type="match status" value="2"/>
</dbReference>
<keyword evidence="2" id="KW-0479">Metal-binding</keyword>
<evidence type="ECO:0000256" key="8">
    <source>
        <dbReference type="ARBA" id="ARBA00023242"/>
    </source>
</evidence>
<dbReference type="GO" id="GO:0008270">
    <property type="term" value="F:zinc ion binding"/>
    <property type="evidence" value="ECO:0007669"/>
    <property type="project" value="UniProtKB-KW"/>
</dbReference>
<dbReference type="PROSITE" id="PS50157">
    <property type="entry name" value="ZINC_FINGER_C2H2_2"/>
    <property type="match status" value="2"/>
</dbReference>
<accession>A0A8X6GAS4</accession>
<keyword evidence="12" id="KW-1185">Reference proteome</keyword>
<evidence type="ECO:0000256" key="7">
    <source>
        <dbReference type="ARBA" id="ARBA00023163"/>
    </source>
</evidence>
<evidence type="ECO:0000256" key="5">
    <source>
        <dbReference type="ARBA" id="ARBA00022833"/>
    </source>
</evidence>
<dbReference type="GO" id="GO:0000981">
    <property type="term" value="F:DNA-binding transcription factor activity, RNA polymerase II-specific"/>
    <property type="evidence" value="ECO:0007669"/>
    <property type="project" value="TreeGrafter"/>
</dbReference>
<gene>
    <name evidence="11" type="primary">NCL1_22613</name>
    <name evidence="11" type="ORF">TNCT_518301</name>
</gene>
<dbReference type="InterPro" id="IPR036236">
    <property type="entry name" value="Znf_C2H2_sf"/>
</dbReference>
<evidence type="ECO:0000259" key="10">
    <source>
        <dbReference type="PROSITE" id="PS50157"/>
    </source>
</evidence>
<keyword evidence="5" id="KW-0862">Zinc</keyword>
<name>A0A8X6GAS4_TRICU</name>
<keyword evidence="8" id="KW-0539">Nucleus</keyword>
<evidence type="ECO:0000256" key="1">
    <source>
        <dbReference type="ARBA" id="ARBA00004123"/>
    </source>
</evidence>
<evidence type="ECO:0000256" key="9">
    <source>
        <dbReference type="PROSITE-ProRule" id="PRU00042"/>
    </source>
</evidence>
<dbReference type="GO" id="GO:0005667">
    <property type="term" value="C:transcription regulator complex"/>
    <property type="evidence" value="ECO:0007669"/>
    <property type="project" value="TreeGrafter"/>
</dbReference>
<keyword evidence="3" id="KW-0677">Repeat</keyword>
<proteinExistence type="predicted"/>
<evidence type="ECO:0000256" key="6">
    <source>
        <dbReference type="ARBA" id="ARBA00023015"/>
    </source>
</evidence>
<dbReference type="GO" id="GO:0000785">
    <property type="term" value="C:chromatin"/>
    <property type="evidence" value="ECO:0007669"/>
    <property type="project" value="TreeGrafter"/>
</dbReference>
<dbReference type="GO" id="GO:0031519">
    <property type="term" value="C:PcG protein complex"/>
    <property type="evidence" value="ECO:0007669"/>
    <property type="project" value="TreeGrafter"/>
</dbReference>
<evidence type="ECO:0000313" key="11">
    <source>
        <dbReference type="EMBL" id="GFQ99338.1"/>
    </source>
</evidence>
<keyword evidence="6" id="KW-0805">Transcription regulation</keyword>
<dbReference type="SUPFAM" id="SSF57667">
    <property type="entry name" value="beta-beta-alpha zinc fingers"/>
    <property type="match status" value="1"/>
</dbReference>
<sequence>MVHVILKISHGINQGIFLAQASHVKHLKANRLFPCDQCFYSAISKADLVKHYRKHTGERPHCCEFCGRRFSLKQNLRRHGSV</sequence>
<protein>
    <submittedName>
        <fullName evidence="11">Zinc finger protein</fullName>
    </submittedName>
</protein>